<dbReference type="PIRSF" id="PIRSF036389">
    <property type="entry name" value="IOR_B"/>
    <property type="match status" value="1"/>
</dbReference>
<dbReference type="GO" id="GO:0016491">
    <property type="term" value="F:oxidoreductase activity"/>
    <property type="evidence" value="ECO:0007669"/>
    <property type="project" value="InterPro"/>
</dbReference>
<dbReference type="InterPro" id="IPR046867">
    <property type="entry name" value="AldOxase/xan_DH_MoCoBD2"/>
</dbReference>
<evidence type="ECO:0000313" key="2">
    <source>
        <dbReference type="EMBL" id="OWR04554.1"/>
    </source>
</evidence>
<sequence length="776" mass="81147">MKRRTWLLAGLGAAGALVVGWGALPPRSRLGTAHRLPVVAGEVGLNGWIKIAADGHVVLAMNRSEMGQGVHTGLAQLVAEELDVPLHTVRLTAAGHESLYGNVATMLGNMPFGPRDEGTVPERIAHWATVRVARELGINLTGGSSSMADAWEPLRLAAATARAQLLGAMALKHKLPVAELTVKDGVVHHASGALGHYGEVAAQAALTPPGEVTLKPPAQWRQIGQALPRIDLAGKVNGQARFGLDVREPGQLFAAVRHCPMLGGGVGPVRNLAQVMAMPGVLRLVSLGPMTGSTAAYAVVARTTWHAQQAARALEVDWQAPPSGRVDSATVMQQLAQAAQAAHDSGGGFAFRREGDVKAGLQSAARQVSAVYSAPYLAHVTMEPMNCTVQVRDGAATVWAPTQVPGAAREAAARVLGLPDEAVTVHVTYLGGGFGRRLEVDFIAQAARVALECGGAPVQLVWSREEDMTHDFYRPAGVAVLQAGLGADGRPVALAITNAGDALVPRWLSRIVPRVSGLIDGLTRNGFPDSRALGALTAPGDAPDKTAAEGLFDLPYAVPALRVAHVATHSGIPVGSWRAVGHSHHAFFLESFIDELAHAAGADPVAYRLALLDGLPRHAAVLKRAAEAAAWGQPLPAGVARGVALHESFGSIVAQVVEVTQLAGRPRVRRVVCAVDCGTVVNPGVVARQMESGIVFGLTAALYGRIDVVRSEVQQKNLPDQPLLPLAECPVIETYFVPSDGPPTGVGEPGTPPMAPALANAWFALTGERRRNLPLI</sequence>
<keyword evidence="3" id="KW-1185">Reference proteome</keyword>
<dbReference type="Pfam" id="PF02738">
    <property type="entry name" value="MoCoBD_1"/>
    <property type="match status" value="1"/>
</dbReference>
<accession>A0A254NAC3</accession>
<dbReference type="SUPFAM" id="SSF56003">
    <property type="entry name" value="Molybdenum cofactor-binding domain"/>
    <property type="match status" value="2"/>
</dbReference>
<evidence type="ECO:0000313" key="3">
    <source>
        <dbReference type="Proteomes" id="UP000197446"/>
    </source>
</evidence>
<dbReference type="InterPro" id="IPR037165">
    <property type="entry name" value="AldOxase/xan_DH_Mopterin-bd_sf"/>
</dbReference>
<dbReference type="Proteomes" id="UP000197446">
    <property type="component" value="Unassembled WGS sequence"/>
</dbReference>
<dbReference type="InterPro" id="IPR000674">
    <property type="entry name" value="Ald_Oxase/Xan_DH_a/b"/>
</dbReference>
<dbReference type="PANTHER" id="PTHR47495:SF2">
    <property type="entry name" value="ALDEHYDE DEHYDROGENASE"/>
    <property type="match status" value="1"/>
</dbReference>
<dbReference type="Pfam" id="PF20256">
    <property type="entry name" value="MoCoBD_2"/>
    <property type="match status" value="2"/>
</dbReference>
<dbReference type="RefSeq" id="WP_088482689.1">
    <property type="nucleotide sequence ID" value="NZ_NISI01000002.1"/>
</dbReference>
<dbReference type="Gene3D" id="3.90.1170.50">
    <property type="entry name" value="Aldehyde oxidase/xanthine dehydrogenase, a/b hammerhead"/>
    <property type="match status" value="1"/>
</dbReference>
<dbReference type="InterPro" id="IPR052516">
    <property type="entry name" value="N-heterocyclic_Hydroxylase"/>
</dbReference>
<proteinExistence type="predicted"/>
<dbReference type="InterPro" id="IPR008274">
    <property type="entry name" value="AldOxase/xan_DH_MoCoBD1"/>
</dbReference>
<dbReference type="SMART" id="SM01008">
    <property type="entry name" value="Ald_Xan_dh_C"/>
    <property type="match status" value="1"/>
</dbReference>
<organism evidence="2 3">
    <name type="scientific">Roseateles puraquae</name>
    <dbReference type="NCBI Taxonomy" id="431059"/>
    <lineage>
        <taxon>Bacteria</taxon>
        <taxon>Pseudomonadati</taxon>
        <taxon>Pseudomonadota</taxon>
        <taxon>Betaproteobacteria</taxon>
        <taxon>Burkholderiales</taxon>
        <taxon>Sphaerotilaceae</taxon>
        <taxon>Roseateles</taxon>
    </lineage>
</organism>
<name>A0A254NAC3_9BURK</name>
<dbReference type="OrthoDB" id="9767994at2"/>
<evidence type="ECO:0000259" key="1">
    <source>
        <dbReference type="SMART" id="SM01008"/>
    </source>
</evidence>
<dbReference type="PANTHER" id="PTHR47495">
    <property type="entry name" value="ALDEHYDE DEHYDROGENASE"/>
    <property type="match status" value="1"/>
</dbReference>
<dbReference type="InterPro" id="IPR036856">
    <property type="entry name" value="Ald_Oxase/Xan_DH_a/b_sf"/>
</dbReference>
<comment type="caution">
    <text evidence="2">The sequence shown here is derived from an EMBL/GenBank/DDBJ whole genome shotgun (WGS) entry which is preliminary data.</text>
</comment>
<dbReference type="Gene3D" id="3.30.365.10">
    <property type="entry name" value="Aldehyde oxidase/xanthine dehydrogenase, molybdopterin binding domain"/>
    <property type="match status" value="4"/>
</dbReference>
<dbReference type="SUPFAM" id="SSF54665">
    <property type="entry name" value="CO dehydrogenase molybdoprotein N-domain-like"/>
    <property type="match status" value="1"/>
</dbReference>
<dbReference type="EMBL" id="NISI01000002">
    <property type="protein sequence ID" value="OWR04554.1"/>
    <property type="molecule type" value="Genomic_DNA"/>
</dbReference>
<dbReference type="AlphaFoldDB" id="A0A254NAC3"/>
<dbReference type="InterPro" id="IPR012368">
    <property type="entry name" value="OxRdtase_Mopterin-bd_su_IorB"/>
</dbReference>
<protein>
    <submittedName>
        <fullName evidence="2">Acylaldehyde oxidase</fullName>
    </submittedName>
</protein>
<reference evidence="2 3" key="1">
    <citation type="journal article" date="2007" name="Int. J. Syst. Evol. Microbiol.">
        <title>Description of Pelomonas aquatica sp. nov. and Pelomonas puraquae sp. nov., isolated from industrial and haemodialysis water.</title>
        <authorList>
            <person name="Gomila M."/>
            <person name="Bowien B."/>
            <person name="Falsen E."/>
            <person name="Moore E.R."/>
            <person name="Lalucat J."/>
        </authorList>
    </citation>
    <scope>NUCLEOTIDE SEQUENCE [LARGE SCALE GENOMIC DNA]</scope>
    <source>
        <strain evidence="2 3">CCUG 52769</strain>
    </source>
</reference>
<gene>
    <name evidence="2" type="ORF">CDO81_08195</name>
</gene>
<feature type="domain" description="Aldehyde oxidase/xanthine dehydrogenase a/b hammerhead" evidence="1">
    <location>
        <begin position="237"/>
        <end position="322"/>
    </location>
</feature>